<protein>
    <submittedName>
        <fullName evidence="1">Uncharacterized protein</fullName>
    </submittedName>
</protein>
<accession>A0ABQ1H1K8</accession>
<proteinExistence type="predicted"/>
<gene>
    <name evidence="1" type="ORF">GCM10011395_26940</name>
</gene>
<keyword evidence="2" id="KW-1185">Reference proteome</keyword>
<organism evidence="1 2">
    <name type="scientific">Sphingomonas psychrolutea</name>
    <dbReference type="NCBI Taxonomy" id="1259676"/>
    <lineage>
        <taxon>Bacteria</taxon>
        <taxon>Pseudomonadati</taxon>
        <taxon>Pseudomonadota</taxon>
        <taxon>Alphaproteobacteria</taxon>
        <taxon>Sphingomonadales</taxon>
        <taxon>Sphingomonadaceae</taxon>
        <taxon>Sphingomonas</taxon>
    </lineage>
</organism>
<sequence length="78" mass="8646">MQARPKSFCPSGITKGTEARTVYEVKNVLNQMMPEYAKLQRRGYLKDTAQSSVNFPARKIDVSGPAKKGLTESNTAPR</sequence>
<dbReference type="EMBL" id="BMDW01000017">
    <property type="protein sequence ID" value="GGA55138.1"/>
    <property type="molecule type" value="Genomic_DNA"/>
</dbReference>
<comment type="caution">
    <text evidence="1">The sequence shown here is derived from an EMBL/GenBank/DDBJ whole genome shotgun (WGS) entry which is preliminary data.</text>
</comment>
<evidence type="ECO:0000313" key="1">
    <source>
        <dbReference type="EMBL" id="GGA55138.1"/>
    </source>
</evidence>
<reference evidence="2" key="1">
    <citation type="journal article" date="2019" name="Int. J. Syst. Evol. Microbiol.">
        <title>The Global Catalogue of Microorganisms (GCM) 10K type strain sequencing project: providing services to taxonomists for standard genome sequencing and annotation.</title>
        <authorList>
            <consortium name="The Broad Institute Genomics Platform"/>
            <consortium name="The Broad Institute Genome Sequencing Center for Infectious Disease"/>
            <person name="Wu L."/>
            <person name="Ma J."/>
        </authorList>
    </citation>
    <scope>NUCLEOTIDE SEQUENCE [LARGE SCALE GENOMIC DNA]</scope>
    <source>
        <strain evidence="2">CGMCC 1.10106</strain>
    </source>
</reference>
<name>A0ABQ1H1K8_9SPHN</name>
<dbReference type="Proteomes" id="UP000618591">
    <property type="component" value="Unassembled WGS sequence"/>
</dbReference>
<evidence type="ECO:0000313" key="2">
    <source>
        <dbReference type="Proteomes" id="UP000618591"/>
    </source>
</evidence>